<evidence type="ECO:0000256" key="5">
    <source>
        <dbReference type="ARBA" id="ARBA00023163"/>
    </source>
</evidence>
<proteinExistence type="predicted"/>
<dbReference type="Proteomes" id="UP001312908">
    <property type="component" value="Unassembled WGS sequence"/>
</dbReference>
<evidence type="ECO:0000256" key="2">
    <source>
        <dbReference type="ARBA" id="ARBA00022840"/>
    </source>
</evidence>
<gene>
    <name evidence="7" type="ORF">DOFOFD_01850</name>
</gene>
<accession>A0ABU7U014</accession>
<feature type="domain" description="Sigma-54 factor interaction" evidence="6">
    <location>
        <begin position="27"/>
        <end position="217"/>
    </location>
</feature>
<dbReference type="Pfam" id="PF25601">
    <property type="entry name" value="AAA_lid_14"/>
    <property type="match status" value="1"/>
</dbReference>
<keyword evidence="1" id="KW-0547">Nucleotide-binding</keyword>
<dbReference type="Gene3D" id="1.10.8.60">
    <property type="match status" value="1"/>
</dbReference>
<keyword evidence="4" id="KW-0805">Transcription regulation</keyword>
<dbReference type="PROSITE" id="PS50045">
    <property type="entry name" value="SIGMA54_INTERACT_4"/>
    <property type="match status" value="1"/>
</dbReference>
<evidence type="ECO:0000313" key="8">
    <source>
        <dbReference type="Proteomes" id="UP001312908"/>
    </source>
</evidence>
<dbReference type="Pfam" id="PF02954">
    <property type="entry name" value="HTH_8"/>
    <property type="match status" value="1"/>
</dbReference>
<reference evidence="7 8" key="1">
    <citation type="submission" date="2023-10" db="EMBL/GenBank/DDBJ databases">
        <title>Sorlinia euscelidii gen. nov., sp. nov., an acetic acid bacteria isolated from the gut of Euscelidius variegatus emitter.</title>
        <authorList>
            <person name="Michoud G."/>
            <person name="Marasco R."/>
            <person name="Seferji K."/>
            <person name="Gonella E."/>
            <person name="Garuglieri E."/>
            <person name="Alma A."/>
            <person name="Mapelli F."/>
            <person name="Borin S."/>
            <person name="Daffonchio D."/>
            <person name="Crotti E."/>
        </authorList>
    </citation>
    <scope>NUCLEOTIDE SEQUENCE [LARGE SCALE GENOMIC DNA]</scope>
    <source>
        <strain evidence="7 8">EV16P</strain>
    </source>
</reference>
<comment type="caution">
    <text evidence="7">The sequence shown here is derived from an EMBL/GenBank/DDBJ whole genome shotgun (WGS) entry which is preliminary data.</text>
</comment>
<evidence type="ECO:0000256" key="3">
    <source>
        <dbReference type="ARBA" id="ARBA00023012"/>
    </source>
</evidence>
<dbReference type="Pfam" id="PF14532">
    <property type="entry name" value="Sigma54_activ_2"/>
    <property type="match status" value="1"/>
</dbReference>
<organism evidence="7 8">
    <name type="scientific">Sorlinia euscelidii</name>
    <dbReference type="NCBI Taxonomy" id="3081148"/>
    <lineage>
        <taxon>Bacteria</taxon>
        <taxon>Pseudomonadati</taxon>
        <taxon>Pseudomonadota</taxon>
        <taxon>Alphaproteobacteria</taxon>
        <taxon>Acetobacterales</taxon>
        <taxon>Acetobacteraceae</taxon>
        <taxon>Sorlinia</taxon>
    </lineage>
</organism>
<dbReference type="InterPro" id="IPR009057">
    <property type="entry name" value="Homeodomain-like_sf"/>
</dbReference>
<dbReference type="SUPFAM" id="SSF52540">
    <property type="entry name" value="P-loop containing nucleoside triphosphate hydrolases"/>
    <property type="match status" value="1"/>
</dbReference>
<dbReference type="EMBL" id="JAWJZY010000001">
    <property type="protein sequence ID" value="MEE8657758.1"/>
    <property type="molecule type" value="Genomic_DNA"/>
</dbReference>
<keyword evidence="3" id="KW-0902">Two-component regulatory system</keyword>
<dbReference type="Gene3D" id="1.10.10.60">
    <property type="entry name" value="Homeodomain-like"/>
    <property type="match status" value="1"/>
</dbReference>
<keyword evidence="5" id="KW-0804">Transcription</keyword>
<dbReference type="RefSeq" id="WP_394818754.1">
    <property type="nucleotide sequence ID" value="NZ_JAWJZY010000001.1"/>
</dbReference>
<dbReference type="InterPro" id="IPR002197">
    <property type="entry name" value="HTH_Fis"/>
</dbReference>
<sequence length="320" mass="36068">MTPPGASPAGFKAAPLKDRATYLAHHWVGASEPTEFLRASLERHLDAPDPVLIHGECGVGRTFVARLLHAFMDPVKSWRIISPGEDLSRCLNGRDQGVLFREIEAFSLDEQDAIAHWLENRPQNKVRVFATSGLTSHQVRQHVFIHEKLAAHFLPEMVEVPPLRARLEDIPALCQAWEKTEMLSGRRLSSDAIAWCQARHWPGNIRHLRHVLGRAARVSKERILTREALAESDDACSAAYARPAQTIEDLVKRYVDMLVGDGRDAGDVHTRIIAEVERPMIRRILEVTGKNQLRAAQLLGLNRNTLRKKLKTLDIMLDQL</sequence>
<evidence type="ECO:0000256" key="1">
    <source>
        <dbReference type="ARBA" id="ARBA00022741"/>
    </source>
</evidence>
<dbReference type="PRINTS" id="PR01590">
    <property type="entry name" value="HTHFIS"/>
</dbReference>
<dbReference type="Gene3D" id="3.40.50.300">
    <property type="entry name" value="P-loop containing nucleotide triphosphate hydrolases"/>
    <property type="match status" value="1"/>
</dbReference>
<name>A0ABU7U014_9PROT</name>
<dbReference type="PANTHER" id="PTHR32071">
    <property type="entry name" value="TRANSCRIPTIONAL REGULATORY PROTEIN"/>
    <property type="match status" value="1"/>
</dbReference>
<evidence type="ECO:0000256" key="4">
    <source>
        <dbReference type="ARBA" id="ARBA00023015"/>
    </source>
</evidence>
<evidence type="ECO:0000259" key="6">
    <source>
        <dbReference type="PROSITE" id="PS50045"/>
    </source>
</evidence>
<evidence type="ECO:0000313" key="7">
    <source>
        <dbReference type="EMBL" id="MEE8657758.1"/>
    </source>
</evidence>
<keyword evidence="8" id="KW-1185">Reference proteome</keyword>
<dbReference type="InterPro" id="IPR058031">
    <property type="entry name" value="AAA_lid_NorR"/>
</dbReference>
<dbReference type="InterPro" id="IPR002078">
    <property type="entry name" value="Sigma_54_int"/>
</dbReference>
<dbReference type="SUPFAM" id="SSF46689">
    <property type="entry name" value="Homeodomain-like"/>
    <property type="match status" value="1"/>
</dbReference>
<protein>
    <recommendedName>
        <fullName evidence="6">Sigma-54 factor interaction domain-containing protein</fullName>
    </recommendedName>
</protein>
<keyword evidence="2" id="KW-0067">ATP-binding</keyword>
<dbReference type="InterPro" id="IPR027417">
    <property type="entry name" value="P-loop_NTPase"/>
</dbReference>